<dbReference type="SUPFAM" id="SSF89392">
    <property type="entry name" value="Prokaryotic lipoproteins and lipoprotein localization factors"/>
    <property type="match status" value="1"/>
</dbReference>
<keyword evidence="2" id="KW-0449">Lipoprotein</keyword>
<comment type="caution">
    <text evidence="2">The sequence shown here is derived from an EMBL/GenBank/DDBJ whole genome shotgun (WGS) entry which is preliminary data.</text>
</comment>
<sequence>MRKIIILLSVIALSLVLASCGRGDKDADVIKGLGEKVEKIEEFEANAVMEITENEKTHVFDVNVKYQEPNFYKVSLTNRDNDNVQVILKNDDGVFVLTPALNKSFKFQSDWPLNSSQPYLYQSLVQDILNDDEPIYVKEEGNYVFDTECNYRETRDLTSQKIIINGKTLLPMEVTVKDSEENTKIHVLFNDFNVKPSLNENEFEIDYSMQTAQSNTTYVIPTLAERDFVYPTYLAEGVEQHVEATVDLTNTKRYVMGFQGDQNYFVYQEYLNTEETMTTDYVYGDIIITGNGVAEIINDSSLKWIHNGIEFRIDSEELTVQELIDVSNQFTIPAGK</sequence>
<accession>U2E7T0</accession>
<reference evidence="2 4" key="2">
    <citation type="journal article" date="2013" name="PLoS ONE">
        <title>INDIGO - INtegrated Data Warehouse of MIcrobial GenOmes with Examples from the Red Sea Extremophiles.</title>
        <authorList>
            <person name="Alam I."/>
            <person name="Antunes A."/>
            <person name="Kamau A.A."/>
            <person name="Ba Alawi W."/>
            <person name="Kalkatawi M."/>
            <person name="Stingl U."/>
            <person name="Bajic V.B."/>
        </authorList>
    </citation>
    <scope>NUCLEOTIDE SEQUENCE [LARGE SCALE GENOMIC DNA]</scope>
    <source>
        <strain evidence="2 4">SSD-17B</strain>
    </source>
</reference>
<dbReference type="AlphaFoldDB" id="U2E7T0"/>
<dbReference type="STRING" id="1033810.HLPCO_000558"/>
<gene>
    <name evidence="3" type="ORF">HLPCO_000558</name>
    <name evidence="2" type="ORF">HLPCO_003038</name>
</gene>
<protein>
    <submittedName>
        <fullName evidence="2">Lipoprotein putative</fullName>
    </submittedName>
</protein>
<name>U2E7T0_9MOLU</name>
<dbReference type="eggNOG" id="COG2834">
    <property type="taxonomic scope" value="Bacteria"/>
</dbReference>
<dbReference type="PROSITE" id="PS51257">
    <property type="entry name" value="PROKAR_LIPOPROTEIN"/>
    <property type="match status" value="1"/>
</dbReference>
<dbReference type="EMBL" id="AFNU02000002">
    <property type="protein sequence ID" value="ERJ12959.1"/>
    <property type="molecule type" value="Genomic_DNA"/>
</dbReference>
<keyword evidence="4" id="KW-1185">Reference proteome</keyword>
<feature type="signal peptide" evidence="1">
    <location>
        <begin position="1"/>
        <end position="18"/>
    </location>
</feature>
<dbReference type="PANTHER" id="PTHR37507:SF2">
    <property type="entry name" value="SPORULATION PROTEIN YDCC"/>
    <property type="match status" value="1"/>
</dbReference>
<keyword evidence="1" id="KW-0732">Signal</keyword>
<dbReference type="FunCoup" id="U2E7T0">
    <property type="interactions" value="52"/>
</dbReference>
<feature type="chain" id="PRO_5007930287" evidence="1">
    <location>
        <begin position="19"/>
        <end position="336"/>
    </location>
</feature>
<dbReference type="OrthoDB" id="9785380at2"/>
<proteinExistence type="predicted"/>
<dbReference type="InterPro" id="IPR029046">
    <property type="entry name" value="LolA/LolB/LppX"/>
</dbReference>
<dbReference type="PANTHER" id="PTHR37507">
    <property type="entry name" value="SPORULATION PROTEIN YDCC"/>
    <property type="match status" value="1"/>
</dbReference>
<dbReference type="RefSeq" id="WP_008827029.1">
    <property type="nucleotide sequence ID" value="NZ_AFNU02000002.1"/>
</dbReference>
<dbReference type="Proteomes" id="UP000005707">
    <property type="component" value="Unassembled WGS sequence"/>
</dbReference>
<evidence type="ECO:0000256" key="1">
    <source>
        <dbReference type="SAM" id="SignalP"/>
    </source>
</evidence>
<reference evidence="2 4" key="1">
    <citation type="journal article" date="2011" name="J. Bacteriol.">
        <title>Genome sequence of Haloplasma contractile, an unusual contractile bacterium from a deep-sea anoxic brine lake.</title>
        <authorList>
            <person name="Antunes A."/>
            <person name="Alam I."/>
            <person name="El Dorry H."/>
            <person name="Siam R."/>
            <person name="Robertson A."/>
            <person name="Bajic V.B."/>
            <person name="Stingl U."/>
        </authorList>
    </citation>
    <scope>NUCLEOTIDE SEQUENCE [LARGE SCALE GENOMIC DNA]</scope>
    <source>
        <strain evidence="2 4">SSD-17B</strain>
    </source>
</reference>
<dbReference type="InParanoid" id="U2E7T0"/>
<organism evidence="2 4">
    <name type="scientific">Haloplasma contractile SSD-17B</name>
    <dbReference type="NCBI Taxonomy" id="1033810"/>
    <lineage>
        <taxon>Bacteria</taxon>
        <taxon>Bacillati</taxon>
        <taxon>Mycoplasmatota</taxon>
        <taxon>Mollicutes</taxon>
        <taxon>Haloplasmatales</taxon>
        <taxon>Haloplasmataceae</taxon>
        <taxon>Haloplasma</taxon>
    </lineage>
</organism>
<evidence type="ECO:0000313" key="3">
    <source>
        <dbReference type="EMBL" id="ERJ12959.1"/>
    </source>
</evidence>
<dbReference type="InterPro" id="IPR052944">
    <property type="entry name" value="Sporulation_related"/>
</dbReference>
<dbReference type="Gene3D" id="2.50.20.10">
    <property type="entry name" value="Lipoprotein localisation LolA/LolB/LppX"/>
    <property type="match status" value="1"/>
</dbReference>
<dbReference type="EMBL" id="AFNU02000021">
    <property type="protein sequence ID" value="ERJ10951.1"/>
    <property type="molecule type" value="Genomic_DNA"/>
</dbReference>
<evidence type="ECO:0000313" key="2">
    <source>
        <dbReference type="EMBL" id="ERJ10951.1"/>
    </source>
</evidence>
<evidence type="ECO:0000313" key="4">
    <source>
        <dbReference type="Proteomes" id="UP000005707"/>
    </source>
</evidence>